<accession>A0A2P4ZED4</accession>
<evidence type="ECO:0000313" key="1">
    <source>
        <dbReference type="EMBL" id="PON22652.1"/>
    </source>
</evidence>
<dbReference type="RefSeq" id="XP_024404913.1">
    <property type="nucleotide sequence ID" value="XM_024550358.1"/>
</dbReference>
<protein>
    <submittedName>
        <fullName evidence="1">Uncharacterized protein</fullName>
    </submittedName>
</protein>
<dbReference type="EMBL" id="JPDN02000036">
    <property type="protein sequence ID" value="PON22652.1"/>
    <property type="molecule type" value="Genomic_DNA"/>
</dbReference>
<comment type="caution">
    <text evidence="1">The sequence shown here is derived from an EMBL/GenBank/DDBJ whole genome shotgun (WGS) entry which is preliminary data.</text>
</comment>
<dbReference type="Proteomes" id="UP000054821">
    <property type="component" value="Unassembled WGS sequence"/>
</dbReference>
<sequence length="62" mass="6626">MSVTLQLQLVAFRLSLPTLDKATVLVVNRLCNSAQTTSPTTSVIDMSSSFTTSVISPLLTIL</sequence>
<proteinExistence type="predicted"/>
<evidence type="ECO:0000313" key="2">
    <source>
        <dbReference type="Proteomes" id="UP000054821"/>
    </source>
</evidence>
<organism evidence="1 2">
    <name type="scientific">Trichoderma gamsii</name>
    <dbReference type="NCBI Taxonomy" id="398673"/>
    <lineage>
        <taxon>Eukaryota</taxon>
        <taxon>Fungi</taxon>
        <taxon>Dikarya</taxon>
        <taxon>Ascomycota</taxon>
        <taxon>Pezizomycotina</taxon>
        <taxon>Sordariomycetes</taxon>
        <taxon>Hypocreomycetidae</taxon>
        <taxon>Hypocreales</taxon>
        <taxon>Hypocreaceae</taxon>
        <taxon>Trichoderma</taxon>
    </lineage>
</organism>
<dbReference type="GeneID" id="36347789"/>
<keyword evidence="2" id="KW-1185">Reference proteome</keyword>
<dbReference type="AlphaFoldDB" id="A0A2P4ZED4"/>
<name>A0A2P4ZED4_9HYPO</name>
<reference evidence="1 2" key="1">
    <citation type="journal article" date="2016" name="Genome Announc.">
        <title>Draft Whole-Genome Sequence of Trichoderma gamsii T6085, a Promising Biocontrol Agent of Fusarium Head Blight on Wheat.</title>
        <authorList>
            <person name="Baroncelli R."/>
            <person name="Zapparata A."/>
            <person name="Piaggeschi G."/>
            <person name="Sarrocco S."/>
            <person name="Vannacci G."/>
        </authorList>
    </citation>
    <scope>NUCLEOTIDE SEQUENCE [LARGE SCALE GENOMIC DNA]</scope>
    <source>
        <strain evidence="1 2">T6085</strain>
    </source>
</reference>
<gene>
    <name evidence="1" type="ORF">TGAM01_v208541</name>
</gene>